<dbReference type="EMBL" id="SOCA01000009">
    <property type="protein sequence ID" value="TDU66024.1"/>
    <property type="molecule type" value="Genomic_DNA"/>
</dbReference>
<evidence type="ECO:0000256" key="4">
    <source>
        <dbReference type="ARBA" id="ARBA00022840"/>
    </source>
</evidence>
<dbReference type="CDD" id="cd14014">
    <property type="entry name" value="STKc_PknB_like"/>
    <property type="match status" value="1"/>
</dbReference>
<name>A0A4R7RL43_9BACT</name>
<dbReference type="PANTHER" id="PTHR43289">
    <property type="entry name" value="MITOGEN-ACTIVATED PROTEIN KINASE KINASE KINASE 20-RELATED"/>
    <property type="match status" value="1"/>
</dbReference>
<dbReference type="SUPFAM" id="SSF48452">
    <property type="entry name" value="TPR-like"/>
    <property type="match status" value="1"/>
</dbReference>
<proteinExistence type="predicted"/>
<accession>A0A4R7RL43</accession>
<dbReference type="InterPro" id="IPR011009">
    <property type="entry name" value="Kinase-like_dom_sf"/>
</dbReference>
<evidence type="ECO:0000256" key="3">
    <source>
        <dbReference type="ARBA" id="ARBA00022777"/>
    </source>
</evidence>
<dbReference type="PANTHER" id="PTHR43289:SF6">
    <property type="entry name" value="SERINE_THREONINE-PROTEIN KINASE NEKL-3"/>
    <property type="match status" value="1"/>
</dbReference>
<dbReference type="AlphaFoldDB" id="A0A4R7RL43"/>
<gene>
    <name evidence="7" type="ORF">EI77_03760</name>
</gene>
<dbReference type="Gene3D" id="3.30.200.20">
    <property type="entry name" value="Phosphorylase Kinase, domain 1"/>
    <property type="match status" value="1"/>
</dbReference>
<keyword evidence="4 5" id="KW-0067">ATP-binding</keyword>
<dbReference type="Gene3D" id="1.10.510.10">
    <property type="entry name" value="Transferase(Phosphotransferase) domain 1"/>
    <property type="match status" value="1"/>
</dbReference>
<reference evidence="7 8" key="1">
    <citation type="submission" date="2019-03" db="EMBL/GenBank/DDBJ databases">
        <title>Genomic Encyclopedia of Archaeal and Bacterial Type Strains, Phase II (KMG-II): from individual species to whole genera.</title>
        <authorList>
            <person name="Goeker M."/>
        </authorList>
    </citation>
    <scope>NUCLEOTIDE SEQUENCE [LARGE SCALE GENOMIC DNA]</scope>
    <source>
        <strain evidence="7 8">ATCC 25309</strain>
    </source>
</reference>
<comment type="caution">
    <text evidence="7">The sequence shown here is derived from an EMBL/GenBank/DDBJ whole genome shotgun (WGS) entry which is preliminary data.</text>
</comment>
<dbReference type="InterPro" id="IPR017441">
    <property type="entry name" value="Protein_kinase_ATP_BS"/>
</dbReference>
<dbReference type="GO" id="GO:0004674">
    <property type="term" value="F:protein serine/threonine kinase activity"/>
    <property type="evidence" value="ECO:0007669"/>
    <property type="project" value="UniProtKB-KW"/>
</dbReference>
<dbReference type="Proteomes" id="UP000295662">
    <property type="component" value="Unassembled WGS sequence"/>
</dbReference>
<evidence type="ECO:0000259" key="6">
    <source>
        <dbReference type="PROSITE" id="PS50011"/>
    </source>
</evidence>
<organism evidence="7 8">
    <name type="scientific">Prosthecobacter fusiformis</name>
    <dbReference type="NCBI Taxonomy" id="48464"/>
    <lineage>
        <taxon>Bacteria</taxon>
        <taxon>Pseudomonadati</taxon>
        <taxon>Verrucomicrobiota</taxon>
        <taxon>Verrucomicrobiia</taxon>
        <taxon>Verrucomicrobiales</taxon>
        <taxon>Verrucomicrobiaceae</taxon>
        <taxon>Prosthecobacter</taxon>
    </lineage>
</organism>
<evidence type="ECO:0000313" key="8">
    <source>
        <dbReference type="Proteomes" id="UP000295662"/>
    </source>
</evidence>
<dbReference type="InterPro" id="IPR008271">
    <property type="entry name" value="Ser/Thr_kinase_AS"/>
</dbReference>
<keyword evidence="1" id="KW-0808">Transferase</keyword>
<evidence type="ECO:0000256" key="5">
    <source>
        <dbReference type="PROSITE-ProRule" id="PRU10141"/>
    </source>
</evidence>
<evidence type="ECO:0000256" key="2">
    <source>
        <dbReference type="ARBA" id="ARBA00022741"/>
    </source>
</evidence>
<dbReference type="SUPFAM" id="SSF56112">
    <property type="entry name" value="Protein kinase-like (PK-like)"/>
    <property type="match status" value="1"/>
</dbReference>
<dbReference type="Pfam" id="PF00069">
    <property type="entry name" value="Pkinase"/>
    <property type="match status" value="1"/>
</dbReference>
<keyword evidence="7" id="KW-0723">Serine/threonine-protein kinase</keyword>
<sequence>MPSELPPPDDTGVPSFQSIVEMDLGGPLRPAVEWQGTEMIPKEVLMLLLPQYEGWEFLGAGGMGVVYKAWHRELHRWAAVKFLAPRQCRDSRALARFQNEASLLAQLRHPNIVPVHDFGSEGDVAWLVMDFVDGVPLVQWTEEKSRKPTEMAQMVAKIARAVGVAHASGITHRDLKPGNILVIGEEPVLLDFGLAQNMAWQQDIRLTQKGELAGTVAYLAPEQVQPSLGEPAPATDVHACGVMLYEMLARKLPRSGLASEIIARLHEDDQPPRLRAAVPSVRKELDAICWRAMQKSPEDRYANGISLAEDLERFCDGRPVRAKNPDLLDLAYLYVRRNPWAMVAGGVAVMALVMFAWSASRLHWSQEKAALLSQINRHLSESDWTPERLMAAEELLKKMRGLDGVLEKYLEEDVQKRTHSTVVSQLEAPRLSEEQSAQVGKLLQSLVAKKHPESAALLKRWHAREAAWQTVASLSSPISQEAGEVIFRPGTWEARKGGLCAVPTVAEQTWNSLISVVELNGSVELEVEFGAVWQEAKALGVVLKIPLLKDIRFQVFQWDRFAQHQPDYENPEKAPVIAILADKTALVYAKLPRDVRKSGQLVLRCRYENGDLTLSANGMEPLHYTRIFELARPLADTYFSVLLPVESSLVRLELRQREASSPASPLTKADDLVSIGKAQEAMAIYEKYLNRADVKTECLYKYAACLEALQKTGEATQRWEQVARSDDEPWCSLAMFQLWRSHLAQGEMERADAWFDLLMASNPPEIVRTGIPTGDRLMLNQHYLPVTRSMNCLKVQPDDLSELDRAVRVQQFLGADDRQLAARTAMAFHFAGQNERARQLYRQAVTRVRPSPSLPGDEAHMTLLCLDQWAALGGADGDAVLQATVTSWQHALKGSALPARAIPCLEDLRHELRQEPGFKRVHREAIQDLTEDPKVMLRHRVEAWLIAGLGEKSEAAKRQAWKKAVEVLAGREGQPDHTQQRLHSEFVARSLDQSWTAQQATEWMTTLFGKARPLVSQEKWVGPLVQALVGHSLAKTLNQTLQDERGQRFAHDYILRTRPARDLAYEGMELVWVTLFSDGTGWPTDHPQVQESAAQIVRAFCAREITEIALMQFFSLWNGVKNQATWEIMSEKWSPELRDPVAALLHRRYGVLGQADVAAEFLPGAGAKEKPAPETTRVSP</sequence>
<dbReference type="InterPro" id="IPR000719">
    <property type="entry name" value="Prot_kinase_dom"/>
</dbReference>
<evidence type="ECO:0000313" key="7">
    <source>
        <dbReference type="EMBL" id="TDU66024.1"/>
    </source>
</evidence>
<dbReference type="GO" id="GO:0005524">
    <property type="term" value="F:ATP binding"/>
    <property type="evidence" value="ECO:0007669"/>
    <property type="project" value="UniProtKB-UniRule"/>
</dbReference>
<dbReference type="SMART" id="SM00220">
    <property type="entry name" value="S_TKc"/>
    <property type="match status" value="1"/>
</dbReference>
<protein>
    <submittedName>
        <fullName evidence="7">Serine/threonine protein kinase</fullName>
    </submittedName>
</protein>
<dbReference type="Gene3D" id="1.25.40.10">
    <property type="entry name" value="Tetratricopeptide repeat domain"/>
    <property type="match status" value="1"/>
</dbReference>
<dbReference type="PROSITE" id="PS00107">
    <property type="entry name" value="PROTEIN_KINASE_ATP"/>
    <property type="match status" value="1"/>
</dbReference>
<keyword evidence="2 5" id="KW-0547">Nucleotide-binding</keyword>
<dbReference type="InterPro" id="IPR011990">
    <property type="entry name" value="TPR-like_helical_dom_sf"/>
</dbReference>
<dbReference type="PROSITE" id="PS00108">
    <property type="entry name" value="PROTEIN_KINASE_ST"/>
    <property type="match status" value="1"/>
</dbReference>
<evidence type="ECO:0000256" key="1">
    <source>
        <dbReference type="ARBA" id="ARBA00022679"/>
    </source>
</evidence>
<dbReference type="PROSITE" id="PS50011">
    <property type="entry name" value="PROTEIN_KINASE_DOM"/>
    <property type="match status" value="1"/>
</dbReference>
<feature type="domain" description="Protein kinase" evidence="6">
    <location>
        <begin position="52"/>
        <end position="314"/>
    </location>
</feature>
<keyword evidence="8" id="KW-1185">Reference proteome</keyword>
<keyword evidence="3 7" id="KW-0418">Kinase</keyword>
<feature type="binding site" evidence="5">
    <location>
        <position position="81"/>
    </location>
    <ligand>
        <name>ATP</name>
        <dbReference type="ChEBI" id="CHEBI:30616"/>
    </ligand>
</feature>